<dbReference type="OrthoDB" id="3189402at2"/>
<dbReference type="InterPro" id="IPR048449">
    <property type="entry name" value="YhfX-like_C"/>
</dbReference>
<feature type="domain" description="Alanine racemase N-terminal" evidence="4">
    <location>
        <begin position="34"/>
        <end position="262"/>
    </location>
</feature>
<reference evidence="6" key="1">
    <citation type="submission" date="2021-03" db="EMBL/GenBank/DDBJ databases">
        <title>Genomic Encyclopedia of Type Strains, Phase IV (KMG-IV): sequencing the most valuable type-strain genomes for metagenomic binning, comparative biology and taxonomic classification.</title>
        <authorList>
            <person name="Goeker M."/>
        </authorList>
    </citation>
    <scope>NUCLEOTIDE SEQUENCE</scope>
    <source>
        <strain evidence="6">DSM 107338</strain>
    </source>
</reference>
<name>A0A9X0YTV2_9BACI</name>
<protein>
    <submittedName>
        <fullName evidence="6">Amino acid racemase</fullName>
    </submittedName>
</protein>
<evidence type="ECO:0000256" key="1">
    <source>
        <dbReference type="ARBA" id="ARBA00001933"/>
    </source>
</evidence>
<gene>
    <name evidence="6" type="ORF">J2Z64_001152</name>
</gene>
<evidence type="ECO:0000259" key="4">
    <source>
        <dbReference type="Pfam" id="PF01168"/>
    </source>
</evidence>
<proteinExistence type="predicted"/>
<dbReference type="SUPFAM" id="SSF51419">
    <property type="entry name" value="PLP-binding barrel"/>
    <property type="match status" value="1"/>
</dbReference>
<sequence>MFLDATLKQNRKLIETAIQFHQQGLISPNTYVLDLDMVKHNVQMLSKEAKKQDIELLFMTKQFGRNELVARAIVDAGIKKAVAVDPWEAITLNQYGIKIGHVGHLVQIPKGMIRTILQLEPEFVTVFSYENARQISEVAVQMDKKQKIFLRIADTEDFLYNGQNGGFTLSQLNHDVESLMRLSGIEIAGLTSFPCVLIKDNLPQVTQNVLTMQQAKKLLAEKGIHDLEMNMPSATSTATMKLLKENGATQGEPGHAMTGTTPLHASGDLPEKPSMVYVTEVSHLYNHQAYVFGGGFYPRSRMEGALVATDKRNLQRVSVIENDPANIDYYGTLETEDAHVGDTVIYAFRTQVFVTNAQIAIVENINANPKLLGIYDSVGHVIPTNNIDE</sequence>
<organism evidence="6 7">
    <name type="scientific">Oceanobacillus polygoni</name>
    <dbReference type="NCBI Taxonomy" id="1235259"/>
    <lineage>
        <taxon>Bacteria</taxon>
        <taxon>Bacillati</taxon>
        <taxon>Bacillota</taxon>
        <taxon>Bacilli</taxon>
        <taxon>Bacillales</taxon>
        <taxon>Bacillaceae</taxon>
        <taxon>Oceanobacillus</taxon>
    </lineage>
</organism>
<dbReference type="AlphaFoldDB" id="A0A9X0YTV2"/>
<feature type="domain" description="YhfX-like C-terminal" evidence="5">
    <location>
        <begin position="276"/>
        <end position="369"/>
    </location>
</feature>
<keyword evidence="7" id="KW-1185">Reference proteome</keyword>
<accession>A0A9X0YTV2</accession>
<dbReference type="GO" id="GO:0030170">
    <property type="term" value="F:pyridoxal phosphate binding"/>
    <property type="evidence" value="ECO:0007669"/>
    <property type="project" value="TreeGrafter"/>
</dbReference>
<dbReference type="InterPro" id="IPR029066">
    <property type="entry name" value="PLP-binding_barrel"/>
</dbReference>
<keyword evidence="3" id="KW-0413">Isomerase</keyword>
<dbReference type="GO" id="GO:0005829">
    <property type="term" value="C:cytosol"/>
    <property type="evidence" value="ECO:0007669"/>
    <property type="project" value="TreeGrafter"/>
</dbReference>
<evidence type="ECO:0000259" key="5">
    <source>
        <dbReference type="Pfam" id="PF21279"/>
    </source>
</evidence>
<evidence type="ECO:0000313" key="6">
    <source>
        <dbReference type="EMBL" id="MBP2076921.1"/>
    </source>
</evidence>
<comment type="caution">
    <text evidence="6">The sequence shown here is derived from an EMBL/GenBank/DDBJ whole genome shotgun (WGS) entry which is preliminary data.</text>
</comment>
<dbReference type="GO" id="GO:0008784">
    <property type="term" value="F:alanine racemase activity"/>
    <property type="evidence" value="ECO:0007669"/>
    <property type="project" value="TreeGrafter"/>
</dbReference>
<comment type="cofactor">
    <cofactor evidence="1">
        <name>pyridoxal 5'-phosphate</name>
        <dbReference type="ChEBI" id="CHEBI:597326"/>
    </cofactor>
</comment>
<evidence type="ECO:0000256" key="2">
    <source>
        <dbReference type="ARBA" id="ARBA00022898"/>
    </source>
</evidence>
<keyword evidence="2" id="KW-0663">Pyridoxal phosphate</keyword>
<dbReference type="CDD" id="cd06811">
    <property type="entry name" value="PLPDE_III_yhfX_like"/>
    <property type="match status" value="1"/>
</dbReference>
<evidence type="ECO:0000256" key="3">
    <source>
        <dbReference type="ARBA" id="ARBA00023235"/>
    </source>
</evidence>
<dbReference type="Pfam" id="PF21279">
    <property type="entry name" value="YhfX-like_C"/>
    <property type="match status" value="1"/>
</dbReference>
<dbReference type="PANTHER" id="PTHR30511:SF0">
    <property type="entry name" value="ALANINE RACEMASE, CATABOLIC-RELATED"/>
    <property type="match status" value="1"/>
</dbReference>
<dbReference type="Pfam" id="PF01168">
    <property type="entry name" value="Ala_racemase_N"/>
    <property type="match status" value="1"/>
</dbReference>
<evidence type="ECO:0000313" key="7">
    <source>
        <dbReference type="Proteomes" id="UP001138793"/>
    </source>
</evidence>
<dbReference type="EMBL" id="JAGGMB010000003">
    <property type="protein sequence ID" value="MBP2076921.1"/>
    <property type="molecule type" value="Genomic_DNA"/>
</dbReference>
<dbReference type="PANTHER" id="PTHR30511">
    <property type="entry name" value="ALANINE RACEMASE"/>
    <property type="match status" value="1"/>
</dbReference>
<dbReference type="InterPro" id="IPR001608">
    <property type="entry name" value="Ala_racemase_N"/>
</dbReference>
<dbReference type="RefSeq" id="WP_149473030.1">
    <property type="nucleotide sequence ID" value="NZ_JAGGMB010000003.1"/>
</dbReference>
<dbReference type="Gene3D" id="2.40.37.30">
    <property type="match status" value="2"/>
</dbReference>
<dbReference type="InterPro" id="IPR000821">
    <property type="entry name" value="Ala_racemase"/>
</dbReference>
<dbReference type="Proteomes" id="UP001138793">
    <property type="component" value="Unassembled WGS sequence"/>
</dbReference>